<organism evidence="1 2">
    <name type="scientific">Diploptera punctata</name>
    <name type="common">Pacific beetle cockroach</name>
    <dbReference type="NCBI Taxonomy" id="6984"/>
    <lineage>
        <taxon>Eukaryota</taxon>
        <taxon>Metazoa</taxon>
        <taxon>Ecdysozoa</taxon>
        <taxon>Arthropoda</taxon>
        <taxon>Hexapoda</taxon>
        <taxon>Insecta</taxon>
        <taxon>Pterygota</taxon>
        <taxon>Neoptera</taxon>
        <taxon>Polyneoptera</taxon>
        <taxon>Dictyoptera</taxon>
        <taxon>Blattodea</taxon>
        <taxon>Blaberoidea</taxon>
        <taxon>Blaberidae</taxon>
        <taxon>Diplopterinae</taxon>
        <taxon>Diploptera</taxon>
    </lineage>
</organism>
<evidence type="ECO:0000313" key="1">
    <source>
        <dbReference type="EMBL" id="KAJ9583574.1"/>
    </source>
</evidence>
<reference evidence="1" key="2">
    <citation type="submission" date="2023-05" db="EMBL/GenBank/DDBJ databases">
        <authorList>
            <person name="Fouks B."/>
        </authorList>
    </citation>
    <scope>NUCLEOTIDE SEQUENCE</scope>
    <source>
        <strain evidence="1">Stay&amp;Tobe</strain>
        <tissue evidence="1">Testes</tissue>
    </source>
</reference>
<evidence type="ECO:0000313" key="2">
    <source>
        <dbReference type="Proteomes" id="UP001233999"/>
    </source>
</evidence>
<dbReference type="Proteomes" id="UP001233999">
    <property type="component" value="Unassembled WGS sequence"/>
</dbReference>
<reference evidence="1" key="1">
    <citation type="journal article" date="2023" name="IScience">
        <title>Live-bearing cockroach genome reveals convergent evolutionary mechanisms linked to viviparity in insects and beyond.</title>
        <authorList>
            <person name="Fouks B."/>
            <person name="Harrison M.C."/>
            <person name="Mikhailova A.A."/>
            <person name="Marchal E."/>
            <person name="English S."/>
            <person name="Carruthers M."/>
            <person name="Jennings E.C."/>
            <person name="Chiamaka E.L."/>
            <person name="Frigard R.A."/>
            <person name="Pippel M."/>
            <person name="Attardo G.M."/>
            <person name="Benoit J.B."/>
            <person name="Bornberg-Bauer E."/>
            <person name="Tobe S.S."/>
        </authorList>
    </citation>
    <scope>NUCLEOTIDE SEQUENCE</scope>
    <source>
        <strain evidence="1">Stay&amp;Tobe</strain>
    </source>
</reference>
<accession>A0AAD8EBA8</accession>
<feature type="non-terminal residue" evidence="1">
    <location>
        <position position="139"/>
    </location>
</feature>
<dbReference type="EMBL" id="JASPKZ010007567">
    <property type="protein sequence ID" value="KAJ9583574.1"/>
    <property type="molecule type" value="Genomic_DNA"/>
</dbReference>
<feature type="non-terminal residue" evidence="1">
    <location>
        <position position="1"/>
    </location>
</feature>
<sequence length="139" mass="15699">STLFVIIRAVLSVLSAPVSIFLDLIELLSEDYLKDIVLTIALNCLLMTRLLNFRTVSAVWQDFESLSLLRKITPCGFVLDLGLMCDALQEFSEYGDYGVQSDAENRKLAQKSRLTERKAVSGFLNDIDTKSKMRSRNDE</sequence>
<protein>
    <submittedName>
        <fullName evidence="1">Uncharacterized protein</fullName>
    </submittedName>
</protein>
<gene>
    <name evidence="1" type="ORF">L9F63_022085</name>
</gene>
<dbReference type="AlphaFoldDB" id="A0AAD8EBA8"/>
<keyword evidence="2" id="KW-1185">Reference proteome</keyword>
<comment type="caution">
    <text evidence="1">The sequence shown here is derived from an EMBL/GenBank/DDBJ whole genome shotgun (WGS) entry which is preliminary data.</text>
</comment>
<name>A0AAD8EBA8_DIPPU</name>
<proteinExistence type="predicted"/>